<sequence length="253" mass="27390">MFYSPSSNDYKIALPTNASPQPNKHVPPPPPPPPPPPSFLQLATSSILFHYKYMASNMSLKTLSVLALALAVCVQATLGAITCEDLDQDTCAFAVSSSSKRCVLEKHVRRSGEEAYTCRTSEIEADKLKDWVESEQCIKSCGLDRKSYGICSDSLLESRFTQKLCSPQCYNTCPNIVDLYFNLAAGEGVFLPKLCEAQGANARRQMSEIRSSGFVAPGPIHPANLVAPGPIKSANLVASTPTEVAPAQPPYYN</sequence>
<dbReference type="Proteomes" id="UP001054821">
    <property type="component" value="Chromosome 2"/>
</dbReference>
<protein>
    <recommendedName>
        <fullName evidence="4">PAR1 protein</fullName>
    </recommendedName>
</protein>
<reference evidence="2 3" key="1">
    <citation type="journal article" date="2022" name="G3 (Bethesda)">
        <title>Whole-genome sequence and methylome profiling of the almond [Prunus dulcis (Mill.) D.A. Webb] cultivar 'Nonpareil'.</title>
        <authorList>
            <person name="D'Amico-Willman K.M."/>
            <person name="Ouma W.Z."/>
            <person name="Meulia T."/>
            <person name="Sideli G.M."/>
            <person name="Gradziel T.M."/>
            <person name="Fresnedo-Ramirez J."/>
        </authorList>
    </citation>
    <scope>NUCLEOTIDE SEQUENCE [LARGE SCALE GENOMIC DNA]</scope>
    <source>
        <strain evidence="2">Clone GOH B32 T37-40</strain>
    </source>
</reference>
<evidence type="ECO:0000313" key="2">
    <source>
        <dbReference type="EMBL" id="KAI5347050.1"/>
    </source>
</evidence>
<dbReference type="PANTHER" id="PTHR33649">
    <property type="entry name" value="PAR1 PROTEIN"/>
    <property type="match status" value="1"/>
</dbReference>
<keyword evidence="3" id="KW-1185">Reference proteome</keyword>
<gene>
    <name evidence="2" type="ORF">L3X38_014929</name>
</gene>
<accession>A0AAD4ZIG0</accession>
<dbReference type="InterPro" id="IPR009489">
    <property type="entry name" value="PAR1"/>
</dbReference>
<feature type="region of interest" description="Disordered" evidence="1">
    <location>
        <begin position="1"/>
        <end position="37"/>
    </location>
</feature>
<dbReference type="EMBL" id="JAJFAZ020000002">
    <property type="protein sequence ID" value="KAI5347050.1"/>
    <property type="molecule type" value="Genomic_DNA"/>
</dbReference>
<organism evidence="2 3">
    <name type="scientific">Prunus dulcis</name>
    <name type="common">Almond</name>
    <name type="synonym">Amygdalus dulcis</name>
    <dbReference type="NCBI Taxonomy" id="3755"/>
    <lineage>
        <taxon>Eukaryota</taxon>
        <taxon>Viridiplantae</taxon>
        <taxon>Streptophyta</taxon>
        <taxon>Embryophyta</taxon>
        <taxon>Tracheophyta</taxon>
        <taxon>Spermatophyta</taxon>
        <taxon>Magnoliopsida</taxon>
        <taxon>eudicotyledons</taxon>
        <taxon>Gunneridae</taxon>
        <taxon>Pentapetalae</taxon>
        <taxon>rosids</taxon>
        <taxon>fabids</taxon>
        <taxon>Rosales</taxon>
        <taxon>Rosaceae</taxon>
        <taxon>Amygdaloideae</taxon>
        <taxon>Amygdaleae</taxon>
        <taxon>Prunus</taxon>
    </lineage>
</organism>
<feature type="compositionally biased region" description="Pro residues" evidence="1">
    <location>
        <begin position="25"/>
        <end position="37"/>
    </location>
</feature>
<evidence type="ECO:0008006" key="4">
    <source>
        <dbReference type="Google" id="ProtNLM"/>
    </source>
</evidence>
<evidence type="ECO:0000256" key="1">
    <source>
        <dbReference type="SAM" id="MobiDB-lite"/>
    </source>
</evidence>
<dbReference type="Pfam" id="PF06521">
    <property type="entry name" value="PAR1"/>
    <property type="match status" value="1"/>
</dbReference>
<proteinExistence type="predicted"/>
<dbReference type="SUPFAM" id="SSF101447">
    <property type="entry name" value="Formin homology 2 domain (FH2 domain)"/>
    <property type="match status" value="1"/>
</dbReference>
<name>A0AAD4ZIG0_PRUDU</name>
<comment type="caution">
    <text evidence="2">The sequence shown here is derived from an EMBL/GenBank/DDBJ whole genome shotgun (WGS) entry which is preliminary data.</text>
</comment>
<dbReference type="PANTHER" id="PTHR33649:SF2">
    <property type="entry name" value="PAR1 PROTEIN"/>
    <property type="match status" value="1"/>
</dbReference>
<dbReference type="AlphaFoldDB" id="A0AAD4ZIG0"/>
<evidence type="ECO:0000313" key="3">
    <source>
        <dbReference type="Proteomes" id="UP001054821"/>
    </source>
</evidence>